<gene>
    <name evidence="2" type="ORF">SAMN02745857_03181</name>
</gene>
<evidence type="ECO:0000313" key="2">
    <source>
        <dbReference type="EMBL" id="SMC28250.1"/>
    </source>
</evidence>
<evidence type="ECO:0000313" key="3">
    <source>
        <dbReference type="Proteomes" id="UP000192761"/>
    </source>
</evidence>
<sequence>MEHHSFAFSFFVMLLLAGAVIGVSVAMAWLIIRHLHRNHG</sequence>
<proteinExistence type="predicted"/>
<keyword evidence="3" id="KW-1185">Reference proteome</keyword>
<dbReference type="Proteomes" id="UP000192761">
    <property type="component" value="Unassembled WGS sequence"/>
</dbReference>
<dbReference type="RefSeq" id="WP_281249578.1">
    <property type="nucleotide sequence ID" value="NZ_FWXD01000021.1"/>
</dbReference>
<organism evidence="2 3">
    <name type="scientific">Andreprevotia lacus DSM 23236</name>
    <dbReference type="NCBI Taxonomy" id="1121001"/>
    <lineage>
        <taxon>Bacteria</taxon>
        <taxon>Pseudomonadati</taxon>
        <taxon>Pseudomonadota</taxon>
        <taxon>Betaproteobacteria</taxon>
        <taxon>Neisseriales</taxon>
        <taxon>Chitinibacteraceae</taxon>
        <taxon>Andreprevotia</taxon>
    </lineage>
</organism>
<accession>A0A1W1XW85</accession>
<keyword evidence="1" id="KW-0812">Transmembrane</keyword>
<dbReference type="STRING" id="1121001.SAMN02745857_03181"/>
<keyword evidence="1" id="KW-1133">Transmembrane helix</keyword>
<name>A0A1W1XW85_9NEIS</name>
<dbReference type="AlphaFoldDB" id="A0A1W1XW85"/>
<reference evidence="2 3" key="1">
    <citation type="submission" date="2017-04" db="EMBL/GenBank/DDBJ databases">
        <authorList>
            <person name="Afonso C.L."/>
            <person name="Miller P.J."/>
            <person name="Scott M.A."/>
            <person name="Spackman E."/>
            <person name="Goraichik I."/>
            <person name="Dimitrov K.M."/>
            <person name="Suarez D.L."/>
            <person name="Swayne D.E."/>
        </authorList>
    </citation>
    <scope>NUCLEOTIDE SEQUENCE [LARGE SCALE GENOMIC DNA]</scope>
    <source>
        <strain evidence="2 3">DSM 23236</strain>
    </source>
</reference>
<dbReference type="EMBL" id="FWXD01000021">
    <property type="protein sequence ID" value="SMC28250.1"/>
    <property type="molecule type" value="Genomic_DNA"/>
</dbReference>
<feature type="transmembrane region" description="Helical" evidence="1">
    <location>
        <begin position="6"/>
        <end position="32"/>
    </location>
</feature>
<protein>
    <submittedName>
        <fullName evidence="2">Uncharacterized protein</fullName>
    </submittedName>
</protein>
<evidence type="ECO:0000256" key="1">
    <source>
        <dbReference type="SAM" id="Phobius"/>
    </source>
</evidence>
<keyword evidence="1" id="KW-0472">Membrane</keyword>